<dbReference type="Proteomes" id="UP001500403">
    <property type="component" value="Unassembled WGS sequence"/>
</dbReference>
<gene>
    <name evidence="2" type="ORF">GCM10010446_13270</name>
</gene>
<evidence type="ECO:0000256" key="1">
    <source>
        <dbReference type="SAM" id="MobiDB-lite"/>
    </source>
</evidence>
<dbReference type="EMBL" id="BAAAUD010000013">
    <property type="protein sequence ID" value="GAA2929982.1"/>
    <property type="molecule type" value="Genomic_DNA"/>
</dbReference>
<reference evidence="2 3" key="1">
    <citation type="journal article" date="2019" name="Int. J. Syst. Evol. Microbiol.">
        <title>The Global Catalogue of Microorganisms (GCM) 10K type strain sequencing project: providing services to taxonomists for standard genome sequencing and annotation.</title>
        <authorList>
            <consortium name="The Broad Institute Genomics Platform"/>
            <consortium name="The Broad Institute Genome Sequencing Center for Infectious Disease"/>
            <person name="Wu L."/>
            <person name="Ma J."/>
        </authorList>
    </citation>
    <scope>NUCLEOTIDE SEQUENCE [LARGE SCALE GENOMIC DNA]</scope>
    <source>
        <strain evidence="2 3">JCM 9088</strain>
    </source>
</reference>
<evidence type="ECO:0000313" key="2">
    <source>
        <dbReference type="EMBL" id="GAA2929982.1"/>
    </source>
</evidence>
<organism evidence="2 3">
    <name type="scientific">Streptomyces enissocaesilis</name>
    <dbReference type="NCBI Taxonomy" id="332589"/>
    <lineage>
        <taxon>Bacteria</taxon>
        <taxon>Bacillati</taxon>
        <taxon>Actinomycetota</taxon>
        <taxon>Actinomycetes</taxon>
        <taxon>Kitasatosporales</taxon>
        <taxon>Streptomycetaceae</taxon>
        <taxon>Streptomyces</taxon>
        <taxon>Streptomyces rochei group</taxon>
    </lineage>
</organism>
<accession>A0ABN3WWW1</accession>
<sequence>MSDEFADIEAVMKRLPQPTLDDVLRAQREAENTPPPVTTMPQPGFHPGGIVRYHCPFGCGWSHDENPSLEPTGPLLLPANFTSGNISDAITSMAEVRGKAYARRVEQAIADHFESAHPER</sequence>
<protein>
    <submittedName>
        <fullName evidence="2">Uncharacterized protein</fullName>
    </submittedName>
</protein>
<name>A0ABN3WWW1_9ACTN</name>
<evidence type="ECO:0000313" key="3">
    <source>
        <dbReference type="Proteomes" id="UP001500403"/>
    </source>
</evidence>
<feature type="region of interest" description="Disordered" evidence="1">
    <location>
        <begin position="25"/>
        <end position="45"/>
    </location>
</feature>
<keyword evidence="3" id="KW-1185">Reference proteome</keyword>
<dbReference type="RefSeq" id="WP_344492105.1">
    <property type="nucleotide sequence ID" value="NZ_BAAAUD010000013.1"/>
</dbReference>
<comment type="caution">
    <text evidence="2">The sequence shown here is derived from an EMBL/GenBank/DDBJ whole genome shotgun (WGS) entry which is preliminary data.</text>
</comment>
<proteinExistence type="predicted"/>
<feature type="region of interest" description="Disordered" evidence="1">
    <location>
        <begin position="1"/>
        <end position="20"/>
    </location>
</feature>